<dbReference type="EMBL" id="QXED01000001">
    <property type="protein sequence ID" value="RIV27044.1"/>
    <property type="molecule type" value="Genomic_DNA"/>
</dbReference>
<protein>
    <submittedName>
        <fullName evidence="1">Uncharacterized protein</fullName>
    </submittedName>
</protein>
<keyword evidence="2" id="KW-1185">Reference proteome</keyword>
<comment type="caution">
    <text evidence="1">The sequence shown here is derived from an EMBL/GenBank/DDBJ whole genome shotgun (WGS) entry which is preliminary data.</text>
</comment>
<dbReference type="AlphaFoldDB" id="A0A418MHZ8"/>
<sequence>MNTLQSYSDVANGSSAPAFFYDSTLLADSLQQFAEFTILNTDRDLPDHLLVWLQLMAEGLSQWCETPDHRRQLLWVYTIAHQSIALMLAKKGVSHD</sequence>
<name>A0A418MHZ8_9BACT</name>
<proteinExistence type="predicted"/>
<evidence type="ECO:0000313" key="1">
    <source>
        <dbReference type="EMBL" id="RIV27044.1"/>
    </source>
</evidence>
<dbReference type="Proteomes" id="UP000283523">
    <property type="component" value="Unassembled WGS sequence"/>
</dbReference>
<accession>A0A418MHZ8</accession>
<dbReference type="RefSeq" id="WP_119665896.1">
    <property type="nucleotide sequence ID" value="NZ_QXED01000001.1"/>
</dbReference>
<organism evidence="1 2">
    <name type="scientific">Fibrisoma montanum</name>
    <dbReference type="NCBI Taxonomy" id="2305895"/>
    <lineage>
        <taxon>Bacteria</taxon>
        <taxon>Pseudomonadati</taxon>
        <taxon>Bacteroidota</taxon>
        <taxon>Cytophagia</taxon>
        <taxon>Cytophagales</taxon>
        <taxon>Spirosomataceae</taxon>
        <taxon>Fibrisoma</taxon>
    </lineage>
</organism>
<evidence type="ECO:0000313" key="2">
    <source>
        <dbReference type="Proteomes" id="UP000283523"/>
    </source>
</evidence>
<gene>
    <name evidence="1" type="ORF">DYU11_01630</name>
</gene>
<reference evidence="1 2" key="1">
    <citation type="submission" date="2018-08" db="EMBL/GenBank/DDBJ databases">
        <title>Fibrisoma montanum sp. nov., isolated from Danxia mountain soil.</title>
        <authorList>
            <person name="Huang Y."/>
        </authorList>
    </citation>
    <scope>NUCLEOTIDE SEQUENCE [LARGE SCALE GENOMIC DNA]</scope>
    <source>
        <strain evidence="1 2">HYT19</strain>
    </source>
</reference>